<accession>A0ABS8D4V4</accession>
<reference evidence="2" key="1">
    <citation type="submission" date="2021-10" db="EMBL/GenBank/DDBJ databases">
        <title>The complete genome sequence of Leeia sp. TBRC 13508.</title>
        <authorList>
            <person name="Charoenyingcharoen P."/>
            <person name="Yukphan P."/>
        </authorList>
    </citation>
    <scope>NUCLEOTIDE SEQUENCE</scope>
    <source>
        <strain evidence="2">TBRC 13508</strain>
    </source>
</reference>
<protein>
    <submittedName>
        <fullName evidence="2">Uncharacterized protein</fullName>
    </submittedName>
</protein>
<name>A0ABS8D4V4_9NEIS</name>
<organism evidence="2 3">
    <name type="scientific">Leeia speluncae</name>
    <dbReference type="NCBI Taxonomy" id="2884804"/>
    <lineage>
        <taxon>Bacteria</taxon>
        <taxon>Pseudomonadati</taxon>
        <taxon>Pseudomonadota</taxon>
        <taxon>Betaproteobacteria</taxon>
        <taxon>Neisseriales</taxon>
        <taxon>Leeiaceae</taxon>
        <taxon>Leeia</taxon>
    </lineage>
</organism>
<dbReference type="EMBL" id="JAJBZT010000003">
    <property type="protein sequence ID" value="MCB6183218.1"/>
    <property type="molecule type" value="Genomic_DNA"/>
</dbReference>
<feature type="chain" id="PRO_5047370284" evidence="1">
    <location>
        <begin position="20"/>
        <end position="161"/>
    </location>
</feature>
<evidence type="ECO:0000256" key="1">
    <source>
        <dbReference type="SAM" id="SignalP"/>
    </source>
</evidence>
<dbReference type="RefSeq" id="WP_227179782.1">
    <property type="nucleotide sequence ID" value="NZ_JAJBZT010000003.1"/>
</dbReference>
<proteinExistence type="predicted"/>
<sequence>MKKMILLTLFGSLLFFAHSRITFSESNIMSMLTKHDAKALSGDTSACDDFASDLAVSLTAESAKGRWEVEGGKDEMCGYLKEASAALTVLHVSTSSDFNDVIITRSGFPWMTAEVHYKQRTTITASNLPQITSESDDVVQLKRTLTGLKIQSVKSHATGGI</sequence>
<feature type="signal peptide" evidence="1">
    <location>
        <begin position="1"/>
        <end position="19"/>
    </location>
</feature>
<evidence type="ECO:0000313" key="3">
    <source>
        <dbReference type="Proteomes" id="UP001165395"/>
    </source>
</evidence>
<evidence type="ECO:0000313" key="2">
    <source>
        <dbReference type="EMBL" id="MCB6183218.1"/>
    </source>
</evidence>
<keyword evidence="1" id="KW-0732">Signal</keyword>
<dbReference type="Proteomes" id="UP001165395">
    <property type="component" value="Unassembled WGS sequence"/>
</dbReference>
<comment type="caution">
    <text evidence="2">The sequence shown here is derived from an EMBL/GenBank/DDBJ whole genome shotgun (WGS) entry which is preliminary data.</text>
</comment>
<gene>
    <name evidence="2" type="ORF">LIN78_06645</name>
</gene>
<keyword evidence="3" id="KW-1185">Reference proteome</keyword>